<dbReference type="PANTHER" id="PTHR11705">
    <property type="entry name" value="PROTEASE FAMILY M14 CARBOXYPEPTIDASE A,B"/>
    <property type="match status" value="1"/>
</dbReference>
<comment type="similarity">
    <text evidence="2 7">Belongs to the peptidase M14 family.</text>
</comment>
<feature type="domain" description="Peptidase M14" evidence="9">
    <location>
        <begin position="128"/>
        <end position="424"/>
    </location>
</feature>
<evidence type="ECO:0000256" key="2">
    <source>
        <dbReference type="ARBA" id="ARBA00005988"/>
    </source>
</evidence>
<organism evidence="10 11">
    <name type="scientific">Gottschalkia purinilytica</name>
    <name type="common">Clostridium purinilyticum</name>
    <dbReference type="NCBI Taxonomy" id="1503"/>
    <lineage>
        <taxon>Bacteria</taxon>
        <taxon>Bacillati</taxon>
        <taxon>Bacillota</taxon>
        <taxon>Tissierellia</taxon>
        <taxon>Tissierellales</taxon>
        <taxon>Gottschalkiaceae</taxon>
        <taxon>Gottschalkia</taxon>
    </lineage>
</organism>
<dbReference type="RefSeq" id="WP_050353640.1">
    <property type="nucleotide sequence ID" value="NZ_LGSS01000001.1"/>
</dbReference>
<gene>
    <name evidence="10" type="ORF">CLPU_1c00620</name>
</gene>
<dbReference type="EC" id="3.4.19.11" evidence="10"/>
<dbReference type="GO" id="GO:0005615">
    <property type="term" value="C:extracellular space"/>
    <property type="evidence" value="ECO:0007669"/>
    <property type="project" value="TreeGrafter"/>
</dbReference>
<accession>A0A0L0WEJ1</accession>
<evidence type="ECO:0000259" key="9">
    <source>
        <dbReference type="PROSITE" id="PS52035"/>
    </source>
</evidence>
<dbReference type="GO" id="GO:0006508">
    <property type="term" value="P:proteolysis"/>
    <property type="evidence" value="ECO:0007669"/>
    <property type="project" value="UniProtKB-KW"/>
</dbReference>
<dbReference type="InterPro" id="IPR002477">
    <property type="entry name" value="Peptidoglycan-bd-like"/>
</dbReference>
<reference evidence="11" key="1">
    <citation type="submission" date="2015-07" db="EMBL/GenBank/DDBJ databases">
        <title>Draft genome sequence of the purine-degrading Gottschalkia purinilyticum DSM 1384 (formerly Clostridium purinilyticum).</title>
        <authorList>
            <person name="Poehlein A."/>
            <person name="Schiel-Bengelsdorf B."/>
            <person name="Bengelsdorf F.R."/>
            <person name="Daniel R."/>
            <person name="Duerre P."/>
        </authorList>
    </citation>
    <scope>NUCLEOTIDE SEQUENCE [LARGE SCALE GENOMIC DNA]</scope>
    <source>
        <strain evidence="11">DSM 1384</strain>
    </source>
</reference>
<keyword evidence="4 10" id="KW-0378">Hydrolase</keyword>
<dbReference type="InterPro" id="IPR034274">
    <property type="entry name" value="ENP1_M14_CPD"/>
</dbReference>
<dbReference type="InterPro" id="IPR036366">
    <property type="entry name" value="PGBDSf"/>
</dbReference>
<dbReference type="InterPro" id="IPR036365">
    <property type="entry name" value="PGBD-like_sf"/>
</dbReference>
<name>A0A0L0WEJ1_GOTPU</name>
<dbReference type="GO" id="GO:0008270">
    <property type="term" value="F:zinc ion binding"/>
    <property type="evidence" value="ECO:0007669"/>
    <property type="project" value="InterPro"/>
</dbReference>
<comment type="cofactor">
    <cofactor evidence="1">
        <name>Zn(2+)</name>
        <dbReference type="ChEBI" id="CHEBI:29105"/>
    </cofactor>
</comment>
<dbReference type="OrthoDB" id="9811296at2"/>
<dbReference type="InterPro" id="IPR036779">
    <property type="entry name" value="LysM_dom_sf"/>
</dbReference>
<dbReference type="PROSITE" id="PS52035">
    <property type="entry name" value="PEPTIDASE_M14"/>
    <property type="match status" value="1"/>
</dbReference>
<proteinExistence type="inferred from homology"/>
<keyword evidence="3" id="KW-0645">Protease</keyword>
<dbReference type="SMART" id="SM00631">
    <property type="entry name" value="Zn_pept"/>
    <property type="match status" value="1"/>
</dbReference>
<dbReference type="STRING" id="1503.CLPU_1c00620"/>
<evidence type="ECO:0000313" key="10">
    <source>
        <dbReference type="EMBL" id="KNF09897.1"/>
    </source>
</evidence>
<keyword evidence="6" id="KW-0482">Metalloprotease</keyword>
<feature type="domain" description="LysM" evidence="8">
    <location>
        <begin position="73"/>
        <end position="117"/>
    </location>
</feature>
<dbReference type="SUPFAM" id="SSF47090">
    <property type="entry name" value="PGBD-like"/>
    <property type="match status" value="1"/>
</dbReference>
<protein>
    <submittedName>
        <fullName evidence="10">Gamma-D-glutamyl-L-diamino acid endopeptidase I</fullName>
        <ecNumber evidence="10">3.4.19.11</ecNumber>
    </submittedName>
</protein>
<feature type="active site" description="Proton donor/acceptor" evidence="7">
    <location>
        <position position="393"/>
    </location>
</feature>
<evidence type="ECO:0000256" key="1">
    <source>
        <dbReference type="ARBA" id="ARBA00001947"/>
    </source>
</evidence>
<dbReference type="Pfam" id="PF01471">
    <property type="entry name" value="PG_binding_1"/>
    <property type="match status" value="1"/>
</dbReference>
<dbReference type="AlphaFoldDB" id="A0A0L0WEJ1"/>
<evidence type="ECO:0000259" key="8">
    <source>
        <dbReference type="PROSITE" id="PS51782"/>
    </source>
</evidence>
<dbReference type="Proteomes" id="UP000037267">
    <property type="component" value="Unassembled WGS sequence"/>
</dbReference>
<dbReference type="InterPro" id="IPR018392">
    <property type="entry name" value="LysM"/>
</dbReference>
<dbReference type="EMBL" id="LGSS01000001">
    <property type="protein sequence ID" value="KNF09897.1"/>
    <property type="molecule type" value="Genomic_DNA"/>
</dbReference>
<sequence length="425" mass="48760">MRIPSLNSKGTDVKEVQSILKKLNYYESNIDGIFGEKTQEAISKLQQDNNLEINGKLDIKTYSYIRSLLLGYYRYKVKGKNTIENILEKYNTSLDHVISSNPNIDLDNIKNNDEIIIPYDLEIVRTDIDYTYEILERNISSLKTIYPFIEEGVIGNSILGKNIYYLKIGEGPNHVFYNACHHSLEWITSLLLMKFTENICNAYVKNESIRGYDIKDLLSKSSIFIVPMVNPDGVDLVLKGLDPTSKYYGRLIKLNKGNLNFSTTWQSNIRGVDLNHNYNASWKQSKFSEKQNKIYGPGPTRYSGDFPESEPESKALANFTRFNDFKMVLAYHSQGKEIYWNYKNMAPDISKDIGEKFSKVSGYKLSEPEGMASFSGYKDWFISKFKRPGFTIEVGEGTNPLPISQFEEIYNDNEEILLMAPSLTI</sequence>
<keyword evidence="11" id="KW-1185">Reference proteome</keyword>
<dbReference type="PROSITE" id="PS51782">
    <property type="entry name" value="LYSM"/>
    <property type="match status" value="1"/>
</dbReference>
<dbReference type="Gene3D" id="3.40.630.10">
    <property type="entry name" value="Zn peptidases"/>
    <property type="match status" value="1"/>
</dbReference>
<dbReference type="Pfam" id="PF00246">
    <property type="entry name" value="Peptidase_M14"/>
    <property type="match status" value="1"/>
</dbReference>
<evidence type="ECO:0000256" key="7">
    <source>
        <dbReference type="PROSITE-ProRule" id="PRU01379"/>
    </source>
</evidence>
<dbReference type="GO" id="GO:0004181">
    <property type="term" value="F:metallocarboxypeptidase activity"/>
    <property type="evidence" value="ECO:0007669"/>
    <property type="project" value="InterPro"/>
</dbReference>
<evidence type="ECO:0000256" key="5">
    <source>
        <dbReference type="ARBA" id="ARBA00022833"/>
    </source>
</evidence>
<dbReference type="PANTHER" id="PTHR11705:SF143">
    <property type="entry name" value="SLL0236 PROTEIN"/>
    <property type="match status" value="1"/>
</dbReference>
<evidence type="ECO:0000256" key="6">
    <source>
        <dbReference type="ARBA" id="ARBA00023049"/>
    </source>
</evidence>
<dbReference type="InterPro" id="IPR000834">
    <property type="entry name" value="Peptidase_M14"/>
</dbReference>
<dbReference type="Gene3D" id="3.10.350.10">
    <property type="entry name" value="LysM domain"/>
    <property type="match status" value="1"/>
</dbReference>
<dbReference type="CDD" id="cd06229">
    <property type="entry name" value="M14_Endopeptidase_I"/>
    <property type="match status" value="1"/>
</dbReference>
<evidence type="ECO:0000256" key="4">
    <source>
        <dbReference type="ARBA" id="ARBA00022801"/>
    </source>
</evidence>
<dbReference type="PATRIC" id="fig|1503.3.peg.929"/>
<dbReference type="SUPFAM" id="SSF53187">
    <property type="entry name" value="Zn-dependent exopeptidases"/>
    <property type="match status" value="1"/>
</dbReference>
<evidence type="ECO:0000256" key="3">
    <source>
        <dbReference type="ARBA" id="ARBA00022670"/>
    </source>
</evidence>
<comment type="caution">
    <text evidence="10">The sequence shown here is derived from an EMBL/GenBank/DDBJ whole genome shotgun (WGS) entry which is preliminary data.</text>
</comment>
<evidence type="ECO:0000313" key="11">
    <source>
        <dbReference type="Proteomes" id="UP000037267"/>
    </source>
</evidence>
<dbReference type="Gene3D" id="1.10.101.10">
    <property type="entry name" value="PGBD-like superfamily/PGBD"/>
    <property type="match status" value="1"/>
</dbReference>
<keyword evidence="5" id="KW-0862">Zinc</keyword>